<dbReference type="PANTHER" id="PTHR43566">
    <property type="entry name" value="CONSERVED PROTEIN"/>
    <property type="match status" value="1"/>
</dbReference>
<dbReference type="PANTHER" id="PTHR43566:SF1">
    <property type="entry name" value="AAA+ ATPASE DOMAIN-CONTAINING PROTEIN"/>
    <property type="match status" value="1"/>
</dbReference>
<comment type="caution">
    <text evidence="3">The sequence shown here is derived from an EMBL/GenBank/DDBJ whole genome shotgun (WGS) entry which is preliminary data.</text>
</comment>
<evidence type="ECO:0000259" key="1">
    <source>
        <dbReference type="Pfam" id="PF13173"/>
    </source>
</evidence>
<evidence type="ECO:0000313" key="4">
    <source>
        <dbReference type="Proteomes" id="UP000183758"/>
    </source>
</evidence>
<dbReference type="InterPro" id="IPR027417">
    <property type="entry name" value="P-loop_NTPase"/>
</dbReference>
<dbReference type="InterPro" id="IPR025420">
    <property type="entry name" value="DUF4143"/>
</dbReference>
<name>A0A1J5HKY8_9BACT</name>
<dbReference type="Gene3D" id="3.40.50.300">
    <property type="entry name" value="P-loop containing nucleotide triphosphate hydrolases"/>
    <property type="match status" value="1"/>
</dbReference>
<evidence type="ECO:0000313" key="3">
    <source>
        <dbReference type="EMBL" id="OIP85091.1"/>
    </source>
</evidence>
<dbReference type="Proteomes" id="UP000183758">
    <property type="component" value="Unassembled WGS sequence"/>
</dbReference>
<protein>
    <recommendedName>
        <fullName evidence="5">AAA+ ATPase domain-containing protein</fullName>
    </recommendedName>
</protein>
<reference evidence="3 4" key="1">
    <citation type="journal article" date="2016" name="Environ. Microbiol.">
        <title>Genomic resolution of a cold subsurface aquifer community provides metabolic insights for novel microbes adapted to high CO concentrations.</title>
        <authorList>
            <person name="Probst A.J."/>
            <person name="Castelle C.J."/>
            <person name="Singh A."/>
            <person name="Brown C.T."/>
            <person name="Anantharaman K."/>
            <person name="Sharon I."/>
            <person name="Hug L.A."/>
            <person name="Burstein D."/>
            <person name="Emerson J.B."/>
            <person name="Thomas B.C."/>
            <person name="Banfield J.F."/>
        </authorList>
    </citation>
    <scope>NUCLEOTIDE SEQUENCE [LARGE SCALE GENOMIC DNA]</scope>
    <source>
        <strain evidence="3">CG2_30_33_16</strain>
    </source>
</reference>
<sequence length="409" mass="48172">MSDTINIYKRSVFEQIKKYLQDDFVVVLHGSRQVGKTYILLYIEQYLKKQNKQVFYFDLEYPDLLIEINKGVGNFIQMIKAKGYKENETIHVLIDEIQYLDNPSSFIKIVADHYKNIHLLVSGSSSFDIKTKFKDSLVGRTVNFEIYNLSFKEFLTFKGKNIVIPEVKTGKDILELKNLYREYVIYGGYPKIVLEQEEEKKKTILLQIIDTYIRKDIKDLGHIENIKKFNNLLYILASQSSNLLNMASLSKETNISFPTLQKYLSILEETYVIKLVAPYSKSASVEISKNPKIFFFDSGLVSMLWFHTFQKTLLGSVFETNIFGELVRQYGRSSIYFWRTKHKQEIDFIVNDEKQLLPIEIKTSFNQFNQSAIKSFLKKYHLAKWRVIALEGEKKDKHYIFPWQIKQFK</sequence>
<organism evidence="3 4">
    <name type="scientific">Candidatus Roizmanbacteria bacterium CG2_30_33_16</name>
    <dbReference type="NCBI Taxonomy" id="1805340"/>
    <lineage>
        <taxon>Bacteria</taxon>
        <taxon>Candidatus Roizmaniibacteriota</taxon>
    </lineage>
</organism>
<accession>A0A1J5HKY8</accession>
<dbReference type="InterPro" id="IPR041682">
    <property type="entry name" value="AAA_14"/>
</dbReference>
<evidence type="ECO:0000259" key="2">
    <source>
        <dbReference type="Pfam" id="PF13635"/>
    </source>
</evidence>
<evidence type="ECO:0008006" key="5">
    <source>
        <dbReference type="Google" id="ProtNLM"/>
    </source>
</evidence>
<feature type="domain" description="AAA" evidence="1">
    <location>
        <begin position="25"/>
        <end position="155"/>
    </location>
</feature>
<dbReference type="Pfam" id="PF13635">
    <property type="entry name" value="DUF4143"/>
    <property type="match status" value="1"/>
</dbReference>
<proteinExistence type="predicted"/>
<feature type="domain" description="DUF4143" evidence="2">
    <location>
        <begin position="215"/>
        <end position="364"/>
    </location>
</feature>
<dbReference type="Pfam" id="PF13173">
    <property type="entry name" value="AAA_14"/>
    <property type="match status" value="1"/>
</dbReference>
<dbReference type="SUPFAM" id="SSF52540">
    <property type="entry name" value="P-loop containing nucleoside triphosphate hydrolases"/>
    <property type="match status" value="1"/>
</dbReference>
<dbReference type="AlphaFoldDB" id="A0A1J5HKY8"/>
<dbReference type="EMBL" id="MNZM01000038">
    <property type="protein sequence ID" value="OIP85091.1"/>
    <property type="molecule type" value="Genomic_DNA"/>
</dbReference>
<gene>
    <name evidence="3" type="ORF">AUK04_01640</name>
</gene>